<evidence type="ECO:0000313" key="2">
    <source>
        <dbReference type="Proteomes" id="UP001470230"/>
    </source>
</evidence>
<proteinExistence type="predicted"/>
<keyword evidence="2" id="KW-1185">Reference proteome</keyword>
<gene>
    <name evidence="1" type="ORF">M9Y10_001019</name>
</gene>
<dbReference type="Gene3D" id="1.10.238.10">
    <property type="entry name" value="EF-hand"/>
    <property type="match status" value="1"/>
</dbReference>
<sequence length="149" mass="17238">MFDPDFFTDEQYQLIAKEFYNYAKMKQRPVLDQESMKKAILNLNLIPTPTPDELNAMCSSGHADLEKFFITIFLYLRGFGSKSQLISSLQLYGDEKTKTISISNLFKVLKESPYRLSDEQLSEIKKSLKAKSDNDRIDYIAFANKMLPK</sequence>
<reference evidence="1 2" key="1">
    <citation type="submission" date="2024-04" db="EMBL/GenBank/DDBJ databases">
        <title>Tritrichomonas musculus Genome.</title>
        <authorList>
            <person name="Alves-Ferreira E."/>
            <person name="Grigg M."/>
            <person name="Lorenzi H."/>
            <person name="Galac M."/>
        </authorList>
    </citation>
    <scope>NUCLEOTIDE SEQUENCE [LARGE SCALE GENOMIC DNA]</scope>
    <source>
        <strain evidence="1 2">EAF2021</strain>
    </source>
</reference>
<dbReference type="Proteomes" id="UP001470230">
    <property type="component" value="Unassembled WGS sequence"/>
</dbReference>
<dbReference type="EMBL" id="JAPFFF010000001">
    <property type="protein sequence ID" value="KAK8898727.1"/>
    <property type="molecule type" value="Genomic_DNA"/>
</dbReference>
<protein>
    <submittedName>
        <fullName evidence="1">Centrin, EF-hand protein</fullName>
    </submittedName>
</protein>
<name>A0ABR2L7I5_9EUKA</name>
<evidence type="ECO:0000313" key="1">
    <source>
        <dbReference type="EMBL" id="KAK8898727.1"/>
    </source>
</evidence>
<accession>A0ABR2L7I5</accession>
<dbReference type="InterPro" id="IPR011992">
    <property type="entry name" value="EF-hand-dom_pair"/>
</dbReference>
<comment type="caution">
    <text evidence="1">The sequence shown here is derived from an EMBL/GenBank/DDBJ whole genome shotgun (WGS) entry which is preliminary data.</text>
</comment>
<dbReference type="SUPFAM" id="SSF47473">
    <property type="entry name" value="EF-hand"/>
    <property type="match status" value="1"/>
</dbReference>
<organism evidence="1 2">
    <name type="scientific">Tritrichomonas musculus</name>
    <dbReference type="NCBI Taxonomy" id="1915356"/>
    <lineage>
        <taxon>Eukaryota</taxon>
        <taxon>Metamonada</taxon>
        <taxon>Parabasalia</taxon>
        <taxon>Tritrichomonadida</taxon>
        <taxon>Tritrichomonadidae</taxon>
        <taxon>Tritrichomonas</taxon>
    </lineage>
</organism>